<evidence type="ECO:0000256" key="1">
    <source>
        <dbReference type="ARBA" id="ARBA00004141"/>
    </source>
</evidence>
<feature type="transmembrane region" description="Helical" evidence="8">
    <location>
        <begin position="191"/>
        <end position="213"/>
    </location>
</feature>
<keyword evidence="5 8" id="KW-0812">Transmembrane</keyword>
<sequence length="1009" mass="111014">MSFRTRPENKGLFLWCLLGRSAGRSSDSTVYVPLKQDHIQSKRKHRWRQKMAYMRHKEEVVVVGGLESDSANNAPGNGTGPVGSPMSASGSIESLSSLAQSVLRIRSSDRTPLLKTTKLCRSLSGAGAQVNGDSLTAPLPLVEEPASARKLNTFSGVFTPVCLSMFSAILFLRIGFLIGNSGLMECILEMIVAYGVLVFTVLSICAVSTNGAVEGGGAYFMISRALGPEFGGSIGTLFFIANVFSSGLYIFGCVEGLVNNFGPSGSVAKILEEGYWWNLLYGTSVNVLNLLVCLVGAALFAKTTVVIFGAVMVVALSVALSMMFSSAKLIPFPEENQINQTIHSGLFTGPSLTTLGSNLWSNYSLDYFSGKNGKNYTTTSFAIVFGVLFSGVTGIMAGANMSGELKDPARSIPHGTLSAVSFTFVTYIVLMLLTASSCTHDLLVNNYIYMQYIDFIPQLVGLGIFLATFSASLSNLIGSSRVLEALAKDELFGMLLSPVAKHNCRGKNPWLAVLVSFSIVQCTLFIGTLNEIAQITSVFFLLSYLSTNLACLALDLSSAPNFRPSFKYFSWATAFCGLLGCGVMMFVVSSLYAAIAIIMCLVLVIALHIRSPPVRWGSISQALIFHQVRKYLLLLDSRKDHVKYWRPQFLLMCANPRSALPLILFANDLKKSGLYVIGHIKKGRPQDYPIDPVLEEYPLWLSLLDKIRVKAFVEVTLAPTVLDGLHHLVRIAGLGAMKPNTILFGFHDDSVPSDFFNEHRFETLNVRNGKSAFLSLRSMETDSDRLSKLEFVQMVDDAMYFMNKNVVLARHFQQLDKAVIVRSSNPLHIDVWPVDFLKPNASVTTIDNNWMYIMQLACILHMVPGWKKHTIIRIFMCVADASDDTTRHQRHWQSMLNMLRIDARIITVRYDHITAKLYNNAGSGGGQQPTQVENGGADASDSYLTECNAMMREQSERTAVLFVYLPQRGGRHASDKERLRYLEQLTILTKELPPTLMVHGISPVTSTTL</sequence>
<accession>A0A7M7KFS8</accession>
<dbReference type="OrthoDB" id="2020542at2759"/>
<keyword evidence="4" id="KW-0813">Transport</keyword>
<dbReference type="GO" id="GO:0016020">
    <property type="term" value="C:membrane"/>
    <property type="evidence" value="ECO:0007669"/>
    <property type="project" value="UniProtKB-SubCell"/>
</dbReference>
<feature type="transmembrane region" description="Helical" evidence="8">
    <location>
        <begin position="233"/>
        <end position="258"/>
    </location>
</feature>
<dbReference type="AlphaFoldDB" id="A0A7M7KFS8"/>
<feature type="transmembrane region" description="Helical" evidence="8">
    <location>
        <begin position="415"/>
        <end position="435"/>
    </location>
</feature>
<dbReference type="GeneID" id="111252454"/>
<evidence type="ECO:0000259" key="10">
    <source>
        <dbReference type="Pfam" id="PF03522"/>
    </source>
</evidence>
<evidence type="ECO:0000256" key="6">
    <source>
        <dbReference type="ARBA" id="ARBA00022989"/>
    </source>
</evidence>
<feature type="transmembrane region" description="Helical" evidence="8">
    <location>
        <begin position="306"/>
        <end position="330"/>
    </location>
</feature>
<organism evidence="11 12">
    <name type="scientific">Varroa destructor</name>
    <name type="common">Honeybee mite</name>
    <dbReference type="NCBI Taxonomy" id="109461"/>
    <lineage>
        <taxon>Eukaryota</taxon>
        <taxon>Metazoa</taxon>
        <taxon>Ecdysozoa</taxon>
        <taxon>Arthropoda</taxon>
        <taxon>Chelicerata</taxon>
        <taxon>Arachnida</taxon>
        <taxon>Acari</taxon>
        <taxon>Parasitiformes</taxon>
        <taxon>Mesostigmata</taxon>
        <taxon>Gamasina</taxon>
        <taxon>Dermanyssoidea</taxon>
        <taxon>Varroidae</taxon>
        <taxon>Varroa</taxon>
    </lineage>
</organism>
<proteinExistence type="inferred from homology"/>
<dbReference type="GO" id="GO:0055064">
    <property type="term" value="P:chloride ion homeostasis"/>
    <property type="evidence" value="ECO:0007669"/>
    <property type="project" value="TreeGrafter"/>
</dbReference>
<dbReference type="EnsemblMetazoa" id="XM_022810375">
    <property type="protein sequence ID" value="XP_022666110"/>
    <property type="gene ID" value="LOC111252454"/>
</dbReference>
<comment type="similarity">
    <text evidence="2">Belongs to the SLC12A transporter family.</text>
</comment>
<feature type="transmembrane region" description="Helical" evidence="8">
    <location>
        <begin position="455"/>
        <end position="478"/>
    </location>
</feature>
<feature type="transmembrane region" description="Helical" evidence="8">
    <location>
        <begin position="157"/>
        <end position="179"/>
    </location>
</feature>
<dbReference type="GO" id="GO:0055075">
    <property type="term" value="P:potassium ion homeostasis"/>
    <property type="evidence" value="ECO:0007669"/>
    <property type="project" value="TreeGrafter"/>
</dbReference>
<feature type="domain" description="Amino acid permease/ SLC12A" evidence="9">
    <location>
        <begin position="162"/>
        <end position="650"/>
    </location>
</feature>
<dbReference type="InterPro" id="IPR018491">
    <property type="entry name" value="SLC12_C"/>
</dbReference>
<feature type="transmembrane region" description="Helical" evidence="8">
    <location>
        <begin position="535"/>
        <end position="556"/>
    </location>
</feature>
<feature type="transmembrane region" description="Helical" evidence="8">
    <location>
        <begin position="510"/>
        <end position="529"/>
    </location>
</feature>
<dbReference type="FunFam" id="1.20.1740.10:FF:000013">
    <property type="entry name" value="Solute carrier family 12 member"/>
    <property type="match status" value="1"/>
</dbReference>
<dbReference type="KEGG" id="vde:111252454"/>
<evidence type="ECO:0000256" key="8">
    <source>
        <dbReference type="SAM" id="Phobius"/>
    </source>
</evidence>
<evidence type="ECO:0000313" key="11">
    <source>
        <dbReference type="EnsemblMetazoa" id="XP_022666110"/>
    </source>
</evidence>
<dbReference type="RefSeq" id="XP_022666110.1">
    <property type="nucleotide sequence ID" value="XM_022810375.1"/>
</dbReference>
<dbReference type="Pfam" id="PF00324">
    <property type="entry name" value="AA_permease"/>
    <property type="match status" value="1"/>
</dbReference>
<feature type="domain" description="SLC12A transporter C-terminal" evidence="10">
    <location>
        <begin position="662"/>
        <end position="749"/>
    </location>
</feature>
<keyword evidence="7 8" id="KW-0472">Membrane</keyword>
<dbReference type="GO" id="GO:0006884">
    <property type="term" value="P:cell volume homeostasis"/>
    <property type="evidence" value="ECO:0007669"/>
    <property type="project" value="TreeGrafter"/>
</dbReference>
<feature type="transmembrane region" description="Helical" evidence="8">
    <location>
        <begin position="568"/>
        <end position="586"/>
    </location>
</feature>
<dbReference type="Proteomes" id="UP000594260">
    <property type="component" value="Unplaced"/>
</dbReference>
<dbReference type="OMA" id="NIKYWRP"/>
<dbReference type="PANTHER" id="PTHR11827:SF72">
    <property type="entry name" value="GH08340P"/>
    <property type="match status" value="1"/>
</dbReference>
<feature type="transmembrane region" description="Helical" evidence="8">
    <location>
        <begin position="279"/>
        <end position="300"/>
    </location>
</feature>
<dbReference type="FunCoup" id="A0A7M7KFS8">
    <property type="interactions" value="275"/>
</dbReference>
<comment type="subcellular location">
    <subcellularLocation>
        <location evidence="1">Membrane</location>
        <topology evidence="1">Multi-pass membrane protein</topology>
    </subcellularLocation>
</comment>
<keyword evidence="6 8" id="KW-1133">Transmembrane helix</keyword>
<dbReference type="GO" id="GO:0015379">
    <property type="term" value="F:potassium:chloride symporter activity"/>
    <property type="evidence" value="ECO:0007669"/>
    <property type="project" value="TreeGrafter"/>
</dbReference>
<name>A0A7M7KFS8_VARDE</name>
<feature type="transmembrane region" description="Helical" evidence="8">
    <location>
        <begin position="381"/>
        <end position="403"/>
    </location>
</feature>
<evidence type="ECO:0000256" key="4">
    <source>
        <dbReference type="ARBA" id="ARBA00022448"/>
    </source>
</evidence>
<evidence type="ECO:0000259" key="9">
    <source>
        <dbReference type="Pfam" id="PF00324"/>
    </source>
</evidence>
<evidence type="ECO:0000256" key="5">
    <source>
        <dbReference type="ARBA" id="ARBA00022692"/>
    </source>
</evidence>
<dbReference type="Gene3D" id="1.20.1740.10">
    <property type="entry name" value="Amino acid/polyamine transporter I"/>
    <property type="match status" value="1"/>
</dbReference>
<dbReference type="InterPro" id="IPR004841">
    <property type="entry name" value="AA-permease/SLC12A_dom"/>
</dbReference>
<evidence type="ECO:0000256" key="3">
    <source>
        <dbReference type="ARBA" id="ARBA00019359"/>
    </source>
</evidence>
<reference evidence="11" key="1">
    <citation type="submission" date="2021-01" db="UniProtKB">
        <authorList>
            <consortium name="EnsemblMetazoa"/>
        </authorList>
    </citation>
    <scope>IDENTIFICATION</scope>
</reference>
<dbReference type="Pfam" id="PF03522">
    <property type="entry name" value="SLC12"/>
    <property type="match status" value="1"/>
</dbReference>
<dbReference type="InParanoid" id="A0A7M7KFS8"/>
<evidence type="ECO:0000313" key="12">
    <source>
        <dbReference type="Proteomes" id="UP000594260"/>
    </source>
</evidence>
<evidence type="ECO:0000256" key="7">
    <source>
        <dbReference type="ARBA" id="ARBA00023136"/>
    </source>
</evidence>
<protein>
    <recommendedName>
        <fullName evidence="3">Solute carrier family 12 member 9</fullName>
    </recommendedName>
</protein>
<dbReference type="InterPro" id="IPR004842">
    <property type="entry name" value="SLC12A_fam"/>
</dbReference>
<dbReference type="PANTHER" id="PTHR11827">
    <property type="entry name" value="SOLUTE CARRIER FAMILY 12, CATION COTRANSPORTERS"/>
    <property type="match status" value="1"/>
</dbReference>
<keyword evidence="12" id="KW-1185">Reference proteome</keyword>
<evidence type="ECO:0000256" key="2">
    <source>
        <dbReference type="ARBA" id="ARBA00010593"/>
    </source>
</evidence>